<evidence type="ECO:0000313" key="2">
    <source>
        <dbReference type="Proteomes" id="UP000887159"/>
    </source>
</evidence>
<dbReference type="PANTHER" id="PTHR47331">
    <property type="entry name" value="PHD-TYPE DOMAIN-CONTAINING PROTEIN"/>
    <property type="match status" value="1"/>
</dbReference>
<dbReference type="Proteomes" id="UP000887159">
    <property type="component" value="Unassembled WGS sequence"/>
</dbReference>
<dbReference type="PANTHER" id="PTHR47331:SF1">
    <property type="entry name" value="GAG-LIKE PROTEIN"/>
    <property type="match status" value="1"/>
</dbReference>
<protein>
    <submittedName>
        <fullName evidence="1">Uncharacterized protein</fullName>
    </submittedName>
</protein>
<evidence type="ECO:0000313" key="1">
    <source>
        <dbReference type="EMBL" id="GFY24877.1"/>
    </source>
</evidence>
<proteinExistence type="predicted"/>
<dbReference type="EMBL" id="BMAU01021370">
    <property type="protein sequence ID" value="GFY24877.1"/>
    <property type="molecule type" value="Genomic_DNA"/>
</dbReference>
<dbReference type="AlphaFoldDB" id="A0A8X6VYF5"/>
<keyword evidence="2" id="KW-1185">Reference proteome</keyword>
<sequence length="170" mass="19651">MAREASLHPISGIQMWNDCWNTLDKTLRSFWETENLSEEQPIISDELSYCEKLFEKTHFRKPCGRYSVSPPLKENIQENENLESIILHGFSDASEKGFGAITYVSVIKNKSDRQRQLLCSKSRVAPLKTLTISRLELIRKVINALKMNLSQVILLLDSTRGDQMKRYETK</sequence>
<gene>
    <name evidence="1" type="ORF">TNCV_2690681</name>
</gene>
<comment type="caution">
    <text evidence="1">The sequence shown here is derived from an EMBL/GenBank/DDBJ whole genome shotgun (WGS) entry which is preliminary data.</text>
</comment>
<organism evidence="1 2">
    <name type="scientific">Trichonephila clavipes</name>
    <name type="common">Golden silk orbweaver</name>
    <name type="synonym">Nephila clavipes</name>
    <dbReference type="NCBI Taxonomy" id="2585209"/>
    <lineage>
        <taxon>Eukaryota</taxon>
        <taxon>Metazoa</taxon>
        <taxon>Ecdysozoa</taxon>
        <taxon>Arthropoda</taxon>
        <taxon>Chelicerata</taxon>
        <taxon>Arachnida</taxon>
        <taxon>Araneae</taxon>
        <taxon>Araneomorphae</taxon>
        <taxon>Entelegynae</taxon>
        <taxon>Araneoidea</taxon>
        <taxon>Nephilidae</taxon>
        <taxon>Trichonephila</taxon>
    </lineage>
</organism>
<reference evidence="1" key="1">
    <citation type="submission" date="2020-08" db="EMBL/GenBank/DDBJ databases">
        <title>Multicomponent nature underlies the extraordinary mechanical properties of spider dragline silk.</title>
        <authorList>
            <person name="Kono N."/>
            <person name="Nakamura H."/>
            <person name="Mori M."/>
            <person name="Yoshida Y."/>
            <person name="Ohtoshi R."/>
            <person name="Malay A.D."/>
            <person name="Moran D.A.P."/>
            <person name="Tomita M."/>
            <person name="Numata K."/>
            <person name="Arakawa K."/>
        </authorList>
    </citation>
    <scope>NUCLEOTIDE SEQUENCE</scope>
</reference>
<dbReference type="InterPro" id="IPR008042">
    <property type="entry name" value="Retrotrans_Pao"/>
</dbReference>
<accession>A0A8X6VYF5</accession>
<name>A0A8X6VYF5_TRICX</name>
<dbReference type="Pfam" id="PF05380">
    <property type="entry name" value="Peptidase_A17"/>
    <property type="match status" value="1"/>
</dbReference>